<evidence type="ECO:0000256" key="7">
    <source>
        <dbReference type="ARBA" id="ARBA00023136"/>
    </source>
</evidence>
<dbReference type="AlphaFoldDB" id="A0A813UPB6"/>
<dbReference type="GO" id="GO:0005509">
    <property type="term" value="F:calcium ion binding"/>
    <property type="evidence" value="ECO:0007669"/>
    <property type="project" value="UniProtKB-UniRule"/>
</dbReference>
<comment type="subcellular location">
    <subcellularLocation>
        <location evidence="1">Membrane</location>
        <topology evidence="1">Single-pass membrane protein</topology>
    </subcellularLocation>
</comment>
<dbReference type="OrthoDB" id="6252479at2759"/>
<evidence type="ECO:0000256" key="10">
    <source>
        <dbReference type="SAM" id="MobiDB-lite"/>
    </source>
</evidence>
<evidence type="ECO:0000256" key="5">
    <source>
        <dbReference type="ARBA" id="ARBA00022889"/>
    </source>
</evidence>
<keyword evidence="6 11" id="KW-1133">Transmembrane helix</keyword>
<dbReference type="GO" id="GO:0007156">
    <property type="term" value="P:homophilic cell adhesion via plasma membrane adhesion molecules"/>
    <property type="evidence" value="ECO:0007669"/>
    <property type="project" value="InterPro"/>
</dbReference>
<feature type="chain" id="PRO_5032795581" description="Cadherin domain-containing protein" evidence="12">
    <location>
        <begin position="20"/>
        <end position="1053"/>
    </location>
</feature>
<keyword evidence="8" id="KW-0325">Glycoprotein</keyword>
<dbReference type="GO" id="GO:0005886">
    <property type="term" value="C:plasma membrane"/>
    <property type="evidence" value="ECO:0007669"/>
    <property type="project" value="InterPro"/>
</dbReference>
<feature type="domain" description="Cadherin" evidence="13">
    <location>
        <begin position="701"/>
        <end position="784"/>
    </location>
</feature>
<feature type="compositionally biased region" description="Polar residues" evidence="10">
    <location>
        <begin position="1038"/>
        <end position="1053"/>
    </location>
</feature>
<dbReference type="SUPFAM" id="SSF49313">
    <property type="entry name" value="Cadherin-like"/>
    <property type="match status" value="7"/>
</dbReference>
<evidence type="ECO:0000313" key="14">
    <source>
        <dbReference type="EMBL" id="CAF0832689.1"/>
    </source>
</evidence>
<dbReference type="PROSITE" id="PS50268">
    <property type="entry name" value="CADHERIN_2"/>
    <property type="match status" value="7"/>
</dbReference>
<evidence type="ECO:0000313" key="15">
    <source>
        <dbReference type="Proteomes" id="UP000663852"/>
    </source>
</evidence>
<keyword evidence="5" id="KW-0130">Cell adhesion</keyword>
<proteinExistence type="predicted"/>
<evidence type="ECO:0000256" key="9">
    <source>
        <dbReference type="PROSITE-ProRule" id="PRU00043"/>
    </source>
</evidence>
<dbReference type="InterPro" id="IPR002126">
    <property type="entry name" value="Cadherin-like_dom"/>
</dbReference>
<dbReference type="GO" id="GO:0005911">
    <property type="term" value="C:cell-cell junction"/>
    <property type="evidence" value="ECO:0007669"/>
    <property type="project" value="TreeGrafter"/>
</dbReference>
<evidence type="ECO:0000256" key="11">
    <source>
        <dbReference type="SAM" id="Phobius"/>
    </source>
</evidence>
<feature type="domain" description="Cadherin" evidence="13">
    <location>
        <begin position="20"/>
        <end position="130"/>
    </location>
</feature>
<dbReference type="FunFam" id="2.60.40.60:FF:000020">
    <property type="entry name" value="Dachsous cadherin-related 1b"/>
    <property type="match status" value="1"/>
</dbReference>
<organism evidence="14 15">
    <name type="scientific">Adineta ricciae</name>
    <name type="common">Rotifer</name>
    <dbReference type="NCBI Taxonomy" id="249248"/>
    <lineage>
        <taxon>Eukaryota</taxon>
        <taxon>Metazoa</taxon>
        <taxon>Spiralia</taxon>
        <taxon>Gnathifera</taxon>
        <taxon>Rotifera</taxon>
        <taxon>Eurotatoria</taxon>
        <taxon>Bdelloidea</taxon>
        <taxon>Adinetida</taxon>
        <taxon>Adinetidae</taxon>
        <taxon>Adineta</taxon>
    </lineage>
</organism>
<feature type="domain" description="Cadherin" evidence="13">
    <location>
        <begin position="241"/>
        <end position="347"/>
    </location>
</feature>
<dbReference type="SMART" id="SM00112">
    <property type="entry name" value="CA"/>
    <property type="match status" value="7"/>
</dbReference>
<evidence type="ECO:0000256" key="8">
    <source>
        <dbReference type="ARBA" id="ARBA00023180"/>
    </source>
</evidence>
<dbReference type="PANTHER" id="PTHR24025">
    <property type="entry name" value="DESMOGLEIN FAMILY MEMBER"/>
    <property type="match status" value="1"/>
</dbReference>
<sequence>MFVIQFFLLFLIFQPISMAIQRLPAISLKEQSSIGTSIYDLRRVYSSSSNFYKFSFISDSSPHNSFFMIDSLTGRISVKRMIDREELCQTHICNCERCVLTLEIIASSKTIDILSLDVTIENINDNSPKFPVSTFQIRLSENTDIGHVSSFPSATDLDYQDRLEYRILPSDESNDEDLLQTFAIVDLHTENQLGLRLLKSLDRETRNFYKMKILATDGEQTGVLSLDIQVLDSNDNVPKFEHEQYHIKLREDAAIGSDILHVHAYDNDEGLNALINYTIITDTPAVSFPFEVNVTTGVIKIRQALDYEHETNYRFNVRARDNGPDAINVYTQIQIDILDVNDCPPDIDFILPDADPSKIDPRKHIFYIEEEQPVNTRLFHLSVSDKDSINDKIILKLLTYNNLFQLNEQFNDLYSLSIIGRLDREQQEQYRLTFEARDQGTGPSLITQKDITILLIDINDSPPTLDPYPTPISIKENNLPSSQLVQFHAQDLDAPNTSNSLLTYSLIASNTSRLFHIDSFTGVLSAANNISFDYETQSKYDLVLNISDHGTHPKRLETLHSFIVYINDTNDNQPKFEQESYSFRVQENIPIGTLIGQLKATDRDTNTTIHYELTCIDDQDVFEIDLLTGKLRTKALLDFETHPIHRVYVTAKDNDYRHSDRVTVTIELIDVNDNTPLVDSPPAIYIPSELIPTNLTKMIMITTITAHDRDDGMNGNLTYVIIDGNQNEYFHINEFNGTIYAQSNNLPQGHHRLTIKVCDQGESFTKCSTANVNIKIGEYSEKIFYTTSLTSEQLAKDDLQRKEYFHNHETVFTREMILVVIISTILTLIFSITMGILIAFFCKQKRCRHIHRTSLKKPCEMLQSTDADKLLTTSKKLMANHHHHHLEPYDDIKTCAGVGSGGSSEDSCYGSNDLSRSSSSAHAVARPLLTAQHRSSSLSSTSVDYAVPAQRHQSSINNKPSTVVVVGIHQSTGFHDDNVHQSQHLKTFHSPAASSTSSTHSTFKKTVQSLTRRPVADLQSTYLTYDSIDTPPPPPTTVNYAKNSSITSREYSI</sequence>
<accession>A0A813UPB6</accession>
<dbReference type="FunFam" id="2.60.40.60:FF:000002">
    <property type="entry name" value="Protocadherin alpha 2"/>
    <property type="match status" value="1"/>
</dbReference>
<evidence type="ECO:0000256" key="12">
    <source>
        <dbReference type="SAM" id="SignalP"/>
    </source>
</evidence>
<dbReference type="PANTHER" id="PTHR24025:SF23">
    <property type="entry name" value="NEURAL-CADHERIN"/>
    <property type="match status" value="1"/>
</dbReference>
<dbReference type="CDD" id="cd11304">
    <property type="entry name" value="Cadherin_repeat"/>
    <property type="match status" value="7"/>
</dbReference>
<evidence type="ECO:0000256" key="6">
    <source>
        <dbReference type="ARBA" id="ARBA00022989"/>
    </source>
</evidence>
<reference evidence="14" key="1">
    <citation type="submission" date="2021-02" db="EMBL/GenBank/DDBJ databases">
        <authorList>
            <person name="Nowell W R."/>
        </authorList>
    </citation>
    <scope>NUCLEOTIDE SEQUENCE</scope>
</reference>
<feature type="domain" description="Cadherin" evidence="13">
    <location>
        <begin position="577"/>
        <end position="678"/>
    </location>
</feature>
<evidence type="ECO:0000256" key="4">
    <source>
        <dbReference type="ARBA" id="ARBA00022837"/>
    </source>
</evidence>
<feature type="signal peptide" evidence="12">
    <location>
        <begin position="1"/>
        <end position="19"/>
    </location>
</feature>
<keyword evidence="2 11" id="KW-0812">Transmembrane</keyword>
<protein>
    <recommendedName>
        <fullName evidence="13">Cadherin domain-containing protein</fullName>
    </recommendedName>
</protein>
<dbReference type="InterPro" id="IPR015919">
    <property type="entry name" value="Cadherin-like_sf"/>
</dbReference>
<dbReference type="Gene3D" id="2.60.40.60">
    <property type="entry name" value="Cadherins"/>
    <property type="match status" value="7"/>
</dbReference>
<dbReference type="InterPro" id="IPR020894">
    <property type="entry name" value="Cadherin_CS"/>
</dbReference>
<keyword evidence="12" id="KW-0732">Signal</keyword>
<evidence type="ECO:0000259" key="13">
    <source>
        <dbReference type="PROSITE" id="PS50268"/>
    </source>
</evidence>
<feature type="domain" description="Cadherin" evidence="13">
    <location>
        <begin position="360"/>
        <end position="465"/>
    </location>
</feature>
<feature type="transmembrane region" description="Helical" evidence="11">
    <location>
        <begin position="816"/>
        <end position="842"/>
    </location>
</feature>
<dbReference type="EMBL" id="CAJNOJ010000018">
    <property type="protein sequence ID" value="CAF0832689.1"/>
    <property type="molecule type" value="Genomic_DNA"/>
</dbReference>
<name>A0A813UPB6_ADIRI</name>
<dbReference type="InterPro" id="IPR013164">
    <property type="entry name" value="Cadherin_N"/>
</dbReference>
<feature type="domain" description="Cadherin" evidence="13">
    <location>
        <begin position="466"/>
        <end position="576"/>
    </location>
</feature>
<evidence type="ECO:0000256" key="1">
    <source>
        <dbReference type="ARBA" id="ARBA00004167"/>
    </source>
</evidence>
<evidence type="ECO:0000256" key="3">
    <source>
        <dbReference type="ARBA" id="ARBA00022737"/>
    </source>
</evidence>
<gene>
    <name evidence="14" type="ORF">EDS130_LOCUS6422</name>
</gene>
<keyword evidence="3" id="KW-0677">Repeat</keyword>
<dbReference type="Pfam" id="PF08266">
    <property type="entry name" value="Cadherin_2"/>
    <property type="match status" value="1"/>
</dbReference>
<keyword evidence="7 11" id="KW-0472">Membrane</keyword>
<dbReference type="PROSITE" id="PS00232">
    <property type="entry name" value="CADHERIN_1"/>
    <property type="match status" value="3"/>
</dbReference>
<feature type="domain" description="Cadherin" evidence="13">
    <location>
        <begin position="131"/>
        <end position="240"/>
    </location>
</feature>
<comment type="caution">
    <text evidence="14">The sequence shown here is derived from an EMBL/GenBank/DDBJ whole genome shotgun (WGS) entry which is preliminary data.</text>
</comment>
<evidence type="ECO:0000256" key="2">
    <source>
        <dbReference type="ARBA" id="ARBA00022692"/>
    </source>
</evidence>
<keyword evidence="4 9" id="KW-0106">Calcium</keyword>
<dbReference type="InterPro" id="IPR050971">
    <property type="entry name" value="Cadherin-domain_protein"/>
</dbReference>
<dbReference type="PRINTS" id="PR00205">
    <property type="entry name" value="CADHERIN"/>
</dbReference>
<dbReference type="Proteomes" id="UP000663852">
    <property type="component" value="Unassembled WGS sequence"/>
</dbReference>
<feature type="region of interest" description="Disordered" evidence="10">
    <location>
        <begin position="1024"/>
        <end position="1053"/>
    </location>
</feature>
<dbReference type="Pfam" id="PF00028">
    <property type="entry name" value="Cadherin"/>
    <property type="match status" value="6"/>
</dbReference>